<evidence type="ECO:0000313" key="2">
    <source>
        <dbReference type="Proteomes" id="UP000036097"/>
    </source>
</evidence>
<dbReference type="Pfam" id="PF09611">
    <property type="entry name" value="Cas_Csy1"/>
    <property type="match status" value="1"/>
</dbReference>
<dbReference type="STRING" id="1195763.ABT56_17645"/>
<evidence type="ECO:0008006" key="3">
    <source>
        <dbReference type="Google" id="ProtNLM"/>
    </source>
</evidence>
<dbReference type="PATRIC" id="fig|1195763.3.peg.3765"/>
<keyword evidence="2" id="KW-1185">Reference proteome</keyword>
<dbReference type="Proteomes" id="UP000036097">
    <property type="component" value="Unassembled WGS sequence"/>
</dbReference>
<gene>
    <name evidence="1" type="ORF">ABT56_17645</name>
</gene>
<dbReference type="NCBIfam" id="TIGR02564">
    <property type="entry name" value="cas_Csy1"/>
    <property type="match status" value="1"/>
</dbReference>
<name>A0A0J1JNJ0_9GAMM</name>
<dbReference type="InterPro" id="IPR013397">
    <property type="entry name" value="CRISPR-assoc_prot_Csy1"/>
</dbReference>
<dbReference type="RefSeq" id="WP_047880224.1">
    <property type="nucleotide sequence ID" value="NZ_LDOT01000026.1"/>
</dbReference>
<protein>
    <recommendedName>
        <fullName evidence="3">CRISPR-associated protein Csy1</fullName>
    </recommendedName>
</protein>
<sequence>MPETLAHNIKAFIEDRFQTKRDTLDKEYEKERAKAVSSESADDVEAQYATKREKLTQDFTLSNWLDSAAKRAAQISMVTHAVKFTHSSAKGTNILASDLGHDVRYLDTASLPFPAVDAVGNAAALDVARLLQLTDDNGQSLLEYLKRDDITPLKDLTHSDTQLSEWASGLKQALQDATPSSHSLSKQVYFPIGNAEYHLLAPLFSSSLSQALYQEVTHSRFSQDMVAAREARKKQRYHDKPVVAYPNLALTIAGGSKPQNVSQLNSGRGGRNYLFSTRPPQWQAQLKAPVMSGNIFTHPEVRYATRMPIKQLTAFLIKVNQQHADSNVRIRNRVSQLVDETVDHIISKVAQWQQLPTGWSNNATELPLAQRRWLDPNHPQWDVHDDQWQQEIATMFGQWIVASVNHIANNELSLGAIEVTQWQDAFKQALQEIS</sequence>
<comment type="caution">
    <text evidence="1">The sequence shown here is derived from an EMBL/GenBank/DDBJ whole genome shotgun (WGS) entry which is preliminary data.</text>
</comment>
<dbReference type="OrthoDB" id="9815616at2"/>
<organism evidence="1 2">
    <name type="scientific">Photobacterium aquae</name>
    <dbReference type="NCBI Taxonomy" id="1195763"/>
    <lineage>
        <taxon>Bacteria</taxon>
        <taxon>Pseudomonadati</taxon>
        <taxon>Pseudomonadota</taxon>
        <taxon>Gammaproteobacteria</taxon>
        <taxon>Vibrionales</taxon>
        <taxon>Vibrionaceae</taxon>
        <taxon>Photobacterium</taxon>
    </lineage>
</organism>
<dbReference type="AlphaFoldDB" id="A0A0J1JNJ0"/>
<evidence type="ECO:0000313" key="1">
    <source>
        <dbReference type="EMBL" id="KLV03797.1"/>
    </source>
</evidence>
<proteinExistence type="predicted"/>
<dbReference type="EMBL" id="LDOT01000026">
    <property type="protein sequence ID" value="KLV03797.1"/>
    <property type="molecule type" value="Genomic_DNA"/>
</dbReference>
<reference evidence="1 2" key="1">
    <citation type="submission" date="2015-05" db="EMBL/GenBank/DDBJ databases">
        <title>Photobacterium galathea sp. nov.</title>
        <authorList>
            <person name="Machado H."/>
            <person name="Gram L."/>
        </authorList>
    </citation>
    <scope>NUCLEOTIDE SEQUENCE [LARGE SCALE GENOMIC DNA]</scope>
    <source>
        <strain evidence="1 2">CGMCC 1.12159</strain>
    </source>
</reference>
<accession>A0A0J1JNJ0</accession>